<dbReference type="AlphaFoldDB" id="A0A975T5C9"/>
<name>A0A975T5C9_9NOST</name>
<dbReference type="EMBL" id="CP021056">
    <property type="protein sequence ID" value="QXE22414.1"/>
    <property type="molecule type" value="Genomic_DNA"/>
</dbReference>
<keyword evidence="2" id="KW-1185">Reference proteome</keyword>
<organism evidence="1 2">
    <name type="scientific">Richelia sinica FACHB-800</name>
    <dbReference type="NCBI Taxonomy" id="1357546"/>
    <lineage>
        <taxon>Bacteria</taxon>
        <taxon>Bacillati</taxon>
        <taxon>Cyanobacteriota</taxon>
        <taxon>Cyanophyceae</taxon>
        <taxon>Nostocales</taxon>
        <taxon>Nostocaceae</taxon>
        <taxon>Richelia</taxon>
    </lineage>
</organism>
<gene>
    <name evidence="1" type="ORF">B6N60_01097</name>
</gene>
<reference evidence="1" key="1">
    <citation type="submission" date="2017-04" db="EMBL/GenBank/DDBJ databases">
        <title>Genome deletions in a multicellular cyanobacterial endosymbiont for morphological adaptation in marine diatoms.</title>
        <authorList>
            <person name="Wang Y."/>
            <person name="Gao H."/>
            <person name="Li R."/>
            <person name="Xu X."/>
        </authorList>
    </citation>
    <scope>NUCLEOTIDE SEQUENCE</scope>
    <source>
        <strain evidence="1">FACHB 800</strain>
    </source>
</reference>
<evidence type="ECO:0000313" key="1">
    <source>
        <dbReference type="EMBL" id="QXE22414.1"/>
    </source>
</evidence>
<sequence length="76" mass="8621">MGNYENAEQGLLAWTEVPKVYWITYRQASGSCFSYRNEIIMGISTGAVRKLAELMMKPGERVSAVKHIYPLQPINL</sequence>
<protein>
    <submittedName>
        <fullName evidence="1">Uncharacterized protein</fullName>
    </submittedName>
</protein>
<accession>A0A975T5C9</accession>
<dbReference type="Proteomes" id="UP000683511">
    <property type="component" value="Chromosome"/>
</dbReference>
<proteinExistence type="predicted"/>
<dbReference type="KEGG" id="rsin:B6N60_01097"/>
<evidence type="ECO:0000313" key="2">
    <source>
        <dbReference type="Proteomes" id="UP000683511"/>
    </source>
</evidence>
<dbReference type="RefSeq" id="WP_190602902.1">
    <property type="nucleotide sequence ID" value="NZ_CP021056.1"/>
</dbReference>